<comment type="subcellular location">
    <subcellularLocation>
        <location evidence="1">Membrane</location>
        <topology evidence="1">Single-pass membrane protein</topology>
    </subcellularLocation>
</comment>
<evidence type="ECO:0000256" key="1">
    <source>
        <dbReference type="ARBA" id="ARBA00004167"/>
    </source>
</evidence>
<dbReference type="GO" id="GO:0016020">
    <property type="term" value="C:membrane"/>
    <property type="evidence" value="ECO:0007669"/>
    <property type="project" value="UniProtKB-SubCell"/>
</dbReference>
<proteinExistence type="inferred from homology"/>
<evidence type="ECO:0000256" key="5">
    <source>
        <dbReference type="ARBA" id="ARBA00023054"/>
    </source>
</evidence>
<name>A0A448WPD5_9PLAT</name>
<dbReference type="Pfam" id="PF15012">
    <property type="entry name" value="DUF4519"/>
    <property type="match status" value="1"/>
</dbReference>
<keyword evidence="9" id="KW-1185">Reference proteome</keyword>
<keyword evidence="4 7" id="KW-1133">Transmembrane helix</keyword>
<evidence type="ECO:0000256" key="7">
    <source>
        <dbReference type="SAM" id="Phobius"/>
    </source>
</evidence>
<accession>A0A448WPD5</accession>
<evidence type="ECO:0000256" key="6">
    <source>
        <dbReference type="ARBA" id="ARBA00023136"/>
    </source>
</evidence>
<keyword evidence="6 7" id="KW-0472">Membrane</keyword>
<comment type="caution">
    <text evidence="8">The sequence shown here is derived from an EMBL/GenBank/DDBJ whole genome shotgun (WGS) entry which is preliminary data.</text>
</comment>
<dbReference type="EMBL" id="CAAALY010029296">
    <property type="protein sequence ID" value="VEL16631.1"/>
    <property type="molecule type" value="Genomic_DNA"/>
</dbReference>
<evidence type="ECO:0000313" key="8">
    <source>
        <dbReference type="EMBL" id="VEL16631.1"/>
    </source>
</evidence>
<comment type="similarity">
    <text evidence="2">Belongs to the SMCO4 family.</text>
</comment>
<dbReference type="Proteomes" id="UP000784294">
    <property type="component" value="Unassembled WGS sequence"/>
</dbReference>
<keyword evidence="5" id="KW-0175">Coiled coil</keyword>
<evidence type="ECO:0000256" key="4">
    <source>
        <dbReference type="ARBA" id="ARBA00022989"/>
    </source>
</evidence>
<protein>
    <recommendedName>
        <fullName evidence="10">Single-pass membrane and coiled-coil domain-containing protein 4 homolog</fullName>
    </recommendedName>
</protein>
<dbReference type="OrthoDB" id="10266771at2759"/>
<dbReference type="AlphaFoldDB" id="A0A448WPD5"/>
<dbReference type="PANTHER" id="PTHR34644:SF2">
    <property type="entry name" value="SINGLE-PASS MEMBRANE AND COILED-COIL DOMAIN-CONTAINING PROTEIN 4"/>
    <property type="match status" value="1"/>
</dbReference>
<organism evidence="8 9">
    <name type="scientific">Protopolystoma xenopodis</name>
    <dbReference type="NCBI Taxonomy" id="117903"/>
    <lineage>
        <taxon>Eukaryota</taxon>
        <taxon>Metazoa</taxon>
        <taxon>Spiralia</taxon>
        <taxon>Lophotrochozoa</taxon>
        <taxon>Platyhelminthes</taxon>
        <taxon>Monogenea</taxon>
        <taxon>Polyopisthocotylea</taxon>
        <taxon>Polystomatidea</taxon>
        <taxon>Polystomatidae</taxon>
        <taxon>Protopolystoma</taxon>
    </lineage>
</organism>
<reference evidence="8" key="1">
    <citation type="submission" date="2018-11" db="EMBL/GenBank/DDBJ databases">
        <authorList>
            <consortium name="Pathogen Informatics"/>
        </authorList>
    </citation>
    <scope>NUCLEOTIDE SEQUENCE</scope>
</reference>
<gene>
    <name evidence="8" type="ORF">PXEA_LOCUS10071</name>
</gene>
<evidence type="ECO:0000256" key="2">
    <source>
        <dbReference type="ARBA" id="ARBA00009202"/>
    </source>
</evidence>
<dbReference type="PANTHER" id="PTHR34644">
    <property type="entry name" value="SINGLE-PASS MEMBRANE AND COILED-COIL DOMAIN-CONTAINING PROTEIN 4"/>
    <property type="match status" value="1"/>
</dbReference>
<evidence type="ECO:0000256" key="3">
    <source>
        <dbReference type="ARBA" id="ARBA00022692"/>
    </source>
</evidence>
<sequence length="61" mass="6968">MRKLRGGVTKETKRDKLQRRKDVRVLPDQIKKIVLPTLLSIIAGLIIIVFLLTRGTVKESD</sequence>
<keyword evidence="3 7" id="KW-0812">Transmembrane</keyword>
<feature type="transmembrane region" description="Helical" evidence="7">
    <location>
        <begin position="33"/>
        <end position="52"/>
    </location>
</feature>
<evidence type="ECO:0008006" key="10">
    <source>
        <dbReference type="Google" id="ProtNLM"/>
    </source>
</evidence>
<dbReference type="InterPro" id="IPR027960">
    <property type="entry name" value="DUF4519"/>
</dbReference>
<evidence type="ECO:0000313" key="9">
    <source>
        <dbReference type="Proteomes" id="UP000784294"/>
    </source>
</evidence>